<evidence type="ECO:0000313" key="3">
    <source>
        <dbReference type="Proteomes" id="UP001172684"/>
    </source>
</evidence>
<keyword evidence="1" id="KW-0472">Membrane</keyword>
<comment type="caution">
    <text evidence="2">The sequence shown here is derived from an EMBL/GenBank/DDBJ whole genome shotgun (WGS) entry which is preliminary data.</text>
</comment>
<evidence type="ECO:0000313" key="2">
    <source>
        <dbReference type="EMBL" id="KAJ9667549.1"/>
    </source>
</evidence>
<keyword evidence="1" id="KW-1133">Transmembrane helix</keyword>
<feature type="transmembrane region" description="Helical" evidence="1">
    <location>
        <begin position="31"/>
        <end position="52"/>
    </location>
</feature>
<organism evidence="2 3">
    <name type="scientific">Coniosporium apollinis</name>
    <dbReference type="NCBI Taxonomy" id="61459"/>
    <lineage>
        <taxon>Eukaryota</taxon>
        <taxon>Fungi</taxon>
        <taxon>Dikarya</taxon>
        <taxon>Ascomycota</taxon>
        <taxon>Pezizomycotina</taxon>
        <taxon>Dothideomycetes</taxon>
        <taxon>Dothideomycetes incertae sedis</taxon>
        <taxon>Coniosporium</taxon>
    </lineage>
</organism>
<sequence>MSTKPTKHIQPTLSSTPIIPDPAAPGTIMRYALGIEAAINLLGCAGMLFFPTHFLHLLASAPSEITATATTVTQWLGALGYILTVPMLLAIPNTRRAVESRVTVYYSLAAGELGLIPLLLYQALVRREESGMSRRGLLLGMGSMLPHLPWRAWVLFRRPEWIGRYREERKED</sequence>
<evidence type="ECO:0000256" key="1">
    <source>
        <dbReference type="SAM" id="Phobius"/>
    </source>
</evidence>
<proteinExistence type="predicted"/>
<reference evidence="2" key="1">
    <citation type="submission" date="2022-10" db="EMBL/GenBank/DDBJ databases">
        <title>Culturing micro-colonial fungi from biological soil crusts in the Mojave desert and describing Neophaeococcomyces mojavensis, and introducing the new genera and species Taxawa tesnikishii.</title>
        <authorList>
            <person name="Kurbessoian T."/>
            <person name="Stajich J.E."/>
        </authorList>
    </citation>
    <scope>NUCLEOTIDE SEQUENCE</scope>
    <source>
        <strain evidence="2">TK_1</strain>
    </source>
</reference>
<protein>
    <submittedName>
        <fullName evidence="2">Uncharacterized protein</fullName>
    </submittedName>
</protein>
<keyword evidence="1" id="KW-0812">Transmembrane</keyword>
<name>A0ABQ9P1X6_9PEZI</name>
<dbReference type="Proteomes" id="UP001172684">
    <property type="component" value="Unassembled WGS sequence"/>
</dbReference>
<gene>
    <name evidence="2" type="ORF">H2201_002418</name>
</gene>
<accession>A0ABQ9P1X6</accession>
<feature type="transmembrane region" description="Helical" evidence="1">
    <location>
        <begin position="72"/>
        <end position="91"/>
    </location>
</feature>
<dbReference type="EMBL" id="JAPDRL010000012">
    <property type="protein sequence ID" value="KAJ9667549.1"/>
    <property type="molecule type" value="Genomic_DNA"/>
</dbReference>
<feature type="transmembrane region" description="Helical" evidence="1">
    <location>
        <begin position="103"/>
        <end position="124"/>
    </location>
</feature>
<keyword evidence="3" id="KW-1185">Reference proteome</keyword>